<feature type="region of interest" description="Disordered" evidence="6">
    <location>
        <begin position="204"/>
        <end position="318"/>
    </location>
</feature>
<dbReference type="InterPro" id="IPR052027">
    <property type="entry name" value="PspC"/>
</dbReference>
<keyword evidence="5 7" id="KW-0472">Membrane</keyword>
<organism evidence="9 10">
    <name type="scientific">Kitasatospora cineracea</name>
    <dbReference type="NCBI Taxonomy" id="88074"/>
    <lineage>
        <taxon>Bacteria</taxon>
        <taxon>Bacillati</taxon>
        <taxon>Actinomycetota</taxon>
        <taxon>Actinomycetes</taxon>
        <taxon>Kitasatosporales</taxon>
        <taxon>Streptomycetaceae</taxon>
        <taxon>Kitasatospora</taxon>
    </lineage>
</organism>
<feature type="region of interest" description="Disordered" evidence="6">
    <location>
        <begin position="146"/>
        <end position="173"/>
    </location>
</feature>
<dbReference type="GO" id="GO:0005886">
    <property type="term" value="C:plasma membrane"/>
    <property type="evidence" value="ECO:0007669"/>
    <property type="project" value="UniProtKB-SubCell"/>
</dbReference>
<keyword evidence="10" id="KW-1185">Reference proteome</keyword>
<evidence type="ECO:0000256" key="1">
    <source>
        <dbReference type="ARBA" id="ARBA00004162"/>
    </source>
</evidence>
<feature type="transmembrane region" description="Helical" evidence="7">
    <location>
        <begin position="379"/>
        <end position="399"/>
    </location>
</feature>
<sequence length="517" mass="55795">MTDDQIPEEPPAAPEAGRPALTRSSRHRVVAGVCGGLGRYLDIDPVVFRVVIAVLGLTGGLGLFLYGLAWLVVPREAADGEGGSTELQRVLTGRVDGQSVGAVLVTVIGTGVFFSSMGDGGQLFPLLLVAALVFLALRYDPERRRRFDGENPAAPAPGAAPRDRLEDSGPFADWKTWSESVGRDLRVEWRARSAELHERIRARHAEAGTARSEEYGDTPPVGPSGYLWDPRHPERDPYGGATPPPGAPARPWWQRTDLPEGDPLRKEPREETHQDRTERRMADFRERADRRHEAQRQAMEQHRENMARHREWKARRKAERGRSVLGASAVLVSLGASWAVGAAGHGEHRWSTVLAVALLPLGLAMAISSRWGRARGLTLLALLLTAGLVLAAGTSATVADSTGDRNWTAAQDDLRSRYTLGLGDARLDLSALDPHGGTLATELRVGAGSARVTVPAGVELRLKLRDGAGDVDLPDGQRFDGPFTNEDVVIEVPDGQPSKGVLELTVTVGAGDIEVVR</sequence>
<comment type="subcellular location">
    <subcellularLocation>
        <location evidence="1">Cell membrane</location>
        <topology evidence="1">Single-pass membrane protein</topology>
    </subcellularLocation>
</comment>
<feature type="region of interest" description="Disordered" evidence="6">
    <location>
        <begin position="1"/>
        <end position="20"/>
    </location>
</feature>
<proteinExistence type="predicted"/>
<dbReference type="RefSeq" id="WP_123818219.1">
    <property type="nucleotide sequence ID" value="NZ_JBEYIY010000011.1"/>
</dbReference>
<dbReference type="InterPro" id="IPR007168">
    <property type="entry name" value="Phageshock_PspC_N"/>
</dbReference>
<feature type="domain" description="Phage shock protein PspC N-terminal" evidence="8">
    <location>
        <begin position="20"/>
        <end position="76"/>
    </location>
</feature>
<evidence type="ECO:0000313" key="9">
    <source>
        <dbReference type="EMBL" id="RPE34319.1"/>
    </source>
</evidence>
<comment type="caution">
    <text evidence="9">The sequence shown here is derived from an EMBL/GenBank/DDBJ whole genome shotgun (WGS) entry which is preliminary data.</text>
</comment>
<feature type="transmembrane region" description="Helical" evidence="7">
    <location>
        <begin position="350"/>
        <end position="367"/>
    </location>
</feature>
<evidence type="ECO:0000256" key="6">
    <source>
        <dbReference type="SAM" id="MobiDB-lite"/>
    </source>
</evidence>
<keyword evidence="2" id="KW-1003">Cell membrane</keyword>
<feature type="transmembrane region" description="Helical" evidence="7">
    <location>
        <begin position="94"/>
        <end position="114"/>
    </location>
</feature>
<gene>
    <name evidence="9" type="ORF">EDD38_2634</name>
</gene>
<feature type="transmembrane region" description="Helical" evidence="7">
    <location>
        <begin position="120"/>
        <end position="137"/>
    </location>
</feature>
<evidence type="ECO:0000259" key="8">
    <source>
        <dbReference type="Pfam" id="PF04024"/>
    </source>
</evidence>
<evidence type="ECO:0000313" key="10">
    <source>
        <dbReference type="Proteomes" id="UP000266906"/>
    </source>
</evidence>
<evidence type="ECO:0000256" key="4">
    <source>
        <dbReference type="ARBA" id="ARBA00022989"/>
    </source>
</evidence>
<keyword evidence="4 7" id="KW-1133">Transmembrane helix</keyword>
<evidence type="ECO:0000256" key="2">
    <source>
        <dbReference type="ARBA" id="ARBA00022475"/>
    </source>
</evidence>
<dbReference type="AlphaFoldDB" id="A0A3N4RT99"/>
<keyword evidence="3 7" id="KW-0812">Transmembrane</keyword>
<dbReference type="Proteomes" id="UP000266906">
    <property type="component" value="Unassembled WGS sequence"/>
</dbReference>
<protein>
    <submittedName>
        <fullName evidence="9">Phage shock protein C (PspC) family protein</fullName>
    </submittedName>
</protein>
<evidence type="ECO:0000256" key="5">
    <source>
        <dbReference type="ARBA" id="ARBA00023136"/>
    </source>
</evidence>
<evidence type="ECO:0000256" key="3">
    <source>
        <dbReference type="ARBA" id="ARBA00022692"/>
    </source>
</evidence>
<feature type="transmembrane region" description="Helical" evidence="7">
    <location>
        <begin position="46"/>
        <end position="73"/>
    </location>
</feature>
<evidence type="ECO:0000256" key="7">
    <source>
        <dbReference type="SAM" id="Phobius"/>
    </source>
</evidence>
<feature type="compositionally biased region" description="Basic and acidic residues" evidence="6">
    <location>
        <begin position="204"/>
        <end position="214"/>
    </location>
</feature>
<reference evidence="9 10" key="1">
    <citation type="submission" date="2018-11" db="EMBL/GenBank/DDBJ databases">
        <title>Sequencing the genomes of 1000 actinobacteria strains.</title>
        <authorList>
            <person name="Klenk H.-P."/>
        </authorList>
    </citation>
    <scope>NUCLEOTIDE SEQUENCE [LARGE SCALE GENOMIC DNA]</scope>
    <source>
        <strain evidence="9 10">DSM 44781</strain>
    </source>
</reference>
<dbReference type="PANTHER" id="PTHR33885">
    <property type="entry name" value="PHAGE SHOCK PROTEIN C"/>
    <property type="match status" value="1"/>
</dbReference>
<accession>A0A3N4RT99</accession>
<feature type="transmembrane region" description="Helical" evidence="7">
    <location>
        <begin position="323"/>
        <end position="344"/>
    </location>
</feature>
<dbReference type="EMBL" id="RKQG01000001">
    <property type="protein sequence ID" value="RPE34319.1"/>
    <property type="molecule type" value="Genomic_DNA"/>
</dbReference>
<name>A0A3N4RT99_9ACTN</name>
<dbReference type="Pfam" id="PF04024">
    <property type="entry name" value="PspC"/>
    <property type="match status" value="1"/>
</dbReference>
<dbReference type="PANTHER" id="PTHR33885:SF3">
    <property type="entry name" value="PHAGE SHOCK PROTEIN C"/>
    <property type="match status" value="1"/>
</dbReference>
<feature type="compositionally biased region" description="Basic and acidic residues" evidence="6">
    <location>
        <begin position="262"/>
        <end position="309"/>
    </location>
</feature>